<evidence type="ECO:0000256" key="1">
    <source>
        <dbReference type="ARBA" id="ARBA00006484"/>
    </source>
</evidence>
<dbReference type="RefSeq" id="WP_040190183.1">
    <property type="nucleotide sequence ID" value="NZ_BJJW01000006.1"/>
</dbReference>
<dbReference type="PANTHER" id="PTHR42760">
    <property type="entry name" value="SHORT-CHAIN DEHYDROGENASES/REDUCTASES FAMILY MEMBER"/>
    <property type="match status" value="1"/>
</dbReference>
<proteinExistence type="inferred from homology"/>
<accession>A0A5A5TYL1</accession>
<dbReference type="InterPro" id="IPR002347">
    <property type="entry name" value="SDR_fam"/>
</dbReference>
<dbReference type="SUPFAM" id="SSF51735">
    <property type="entry name" value="NAD(P)-binding Rossmann-fold domains"/>
    <property type="match status" value="1"/>
</dbReference>
<dbReference type="Gene3D" id="3.40.50.720">
    <property type="entry name" value="NAD(P)-binding Rossmann-like Domain"/>
    <property type="match status" value="1"/>
</dbReference>
<evidence type="ECO:0000313" key="2">
    <source>
        <dbReference type="EMBL" id="GDZ83717.1"/>
    </source>
</evidence>
<dbReference type="PRINTS" id="PR00081">
    <property type="entry name" value="GDHRDH"/>
</dbReference>
<dbReference type="AlphaFoldDB" id="A0A5A5TYL1"/>
<dbReference type="Pfam" id="PF00106">
    <property type="entry name" value="adh_short"/>
    <property type="match status" value="1"/>
</dbReference>
<gene>
    <name evidence="2" type="ORF">LCIT_09590</name>
</gene>
<sequence>MKNIVITGGSSGVGFAIAKGLSRDNKVIIIGRDETKLVSSVAHLGPNVSSISADLSKRVGIDKAVEKINATFSSVDVLIHSAGIMPQTADENIKNNLLSHYELTVGLNERLNNARVLIVSGNPKAISLAPICELQTNQLARAAWVVTHKTLLMVLLADRLAHQNTTVNSFFPGDVRSQLMPYTKNLAKNDVPFARKLALSSDFDGVTGYFFDDVGHNVVLKPTKYHLSVAVKVLKSYIQSI</sequence>
<evidence type="ECO:0000313" key="3">
    <source>
        <dbReference type="Proteomes" id="UP000323274"/>
    </source>
</evidence>
<comment type="caution">
    <text evidence="2">The sequence shown here is derived from an EMBL/GenBank/DDBJ whole genome shotgun (WGS) entry which is preliminary data.</text>
</comment>
<dbReference type="InterPro" id="IPR036291">
    <property type="entry name" value="NAD(P)-bd_dom_sf"/>
</dbReference>
<name>A0A5A5TYL1_LEUCI</name>
<dbReference type="EMBL" id="BJJW01000006">
    <property type="protein sequence ID" value="GDZ83717.1"/>
    <property type="molecule type" value="Genomic_DNA"/>
</dbReference>
<protein>
    <submittedName>
        <fullName evidence="2">Short-chain dehydrogenase</fullName>
    </submittedName>
</protein>
<dbReference type="GO" id="GO:0016616">
    <property type="term" value="F:oxidoreductase activity, acting on the CH-OH group of donors, NAD or NADP as acceptor"/>
    <property type="evidence" value="ECO:0007669"/>
    <property type="project" value="TreeGrafter"/>
</dbReference>
<organism evidence="2 3">
    <name type="scientific">Leuconostoc citreum</name>
    <dbReference type="NCBI Taxonomy" id="33964"/>
    <lineage>
        <taxon>Bacteria</taxon>
        <taxon>Bacillati</taxon>
        <taxon>Bacillota</taxon>
        <taxon>Bacilli</taxon>
        <taxon>Lactobacillales</taxon>
        <taxon>Lactobacillaceae</taxon>
        <taxon>Leuconostoc</taxon>
    </lineage>
</organism>
<comment type="similarity">
    <text evidence="1">Belongs to the short-chain dehydrogenases/reductases (SDR) family.</text>
</comment>
<reference evidence="2 3" key="1">
    <citation type="submission" date="2019-04" db="EMBL/GenBank/DDBJ databases">
        <title>A pseudo-fructophilic Leuconostoc citreum strain F192-5 isolated from peel of satsuma mandarin: the first report for isolation and characterization of strain-dependent fructophilic-like characteristics.</title>
        <authorList>
            <person name="Maeno S."/>
            <person name="Tanizawa Y."/>
            <person name="Kajikawa A."/>
            <person name="Kanesaki Y."/>
            <person name="Kubota E."/>
            <person name="Arita M."/>
            <person name="Leon D."/>
            <person name="Endo A."/>
        </authorList>
    </citation>
    <scope>NUCLEOTIDE SEQUENCE [LARGE SCALE GENOMIC DNA]</scope>
    <source>
        <strain evidence="2 3">F192-5</strain>
    </source>
</reference>
<dbReference type="Proteomes" id="UP000323274">
    <property type="component" value="Unassembled WGS sequence"/>
</dbReference>